<dbReference type="GO" id="GO:0030245">
    <property type="term" value="P:cellulose catabolic process"/>
    <property type="evidence" value="ECO:0007669"/>
    <property type="project" value="UniProtKB-KW"/>
</dbReference>
<evidence type="ECO:0000256" key="6">
    <source>
        <dbReference type="ARBA" id="ARBA00023295"/>
    </source>
</evidence>
<accession>A0A176WAX4</accession>
<dbReference type="AlphaFoldDB" id="A0A176WAX4"/>
<dbReference type="PROSITE" id="PS00698">
    <property type="entry name" value="GH9_3"/>
    <property type="match status" value="1"/>
</dbReference>
<name>A0A176WAX4_MARPO</name>
<keyword evidence="10" id="KW-0732">Signal</keyword>
<sequence>MASAILLLFYFFSVTSVVLSYPSMDYHRGVDCRDYKDALSKTFLFYEAQRSGKLPDSQRVKWRKDSGLSDGETVNIIVHVVFCGHSRMILEKDPVRICRGLKELRLLTLGVAGRRSVVLQVDLSGGYHDAGDNVKFGFPMAYSITLLAWSVVEYGDFLQKAEELQNAHEAIRWGTDFLLKAHTGPNELWVQVGDANADHMCWERPEDMDTPRTAYKVDKDNPGSDVAGETAAALAASSIVFRDADPAYAKRLLASAQQLFEFADNYRGRYSDAVPAACPFYCSYSGYKDELLWAATWLYKATNDEAYLRYILNSADDFGGYKSYSASTWTLDWDNKFAGAQILLAQTYLLGNTKFKAQKNWADKFVCSTLPGLSTTEVTITPGGLLFTKPASNFQYVTSTAFLLMIYAKYLRKSSSQLYCNHMPVSTHTLSSFSKQQVDYILGTNPSNMSYMIGFGSKFPKRLHHRASSIPSIHVHPANISCRDGWQFFAETTENPNILTGALVGGPDIFDIYQDARWNFEQSEPTNYINAPLVGLLAELYGVNAVPCKKLKDGENAEPSAADGVSKI</sequence>
<dbReference type="InterPro" id="IPR001701">
    <property type="entry name" value="Glyco_hydro_9"/>
</dbReference>
<keyword evidence="5 8" id="KW-0119">Carbohydrate metabolism</keyword>
<evidence type="ECO:0000313" key="12">
    <source>
        <dbReference type="EMBL" id="OAE29236.1"/>
    </source>
</evidence>
<evidence type="ECO:0000256" key="10">
    <source>
        <dbReference type="RuleBase" id="RU361166"/>
    </source>
</evidence>
<proteinExistence type="inferred from homology"/>
<comment type="caution">
    <text evidence="12">The sequence shown here is derived from an EMBL/GenBank/DDBJ whole genome shotgun (WGS) entry which is preliminary data.</text>
</comment>
<dbReference type="GO" id="GO:0008810">
    <property type="term" value="F:cellulase activity"/>
    <property type="evidence" value="ECO:0007669"/>
    <property type="project" value="UniProtKB-EC"/>
</dbReference>
<evidence type="ECO:0000256" key="3">
    <source>
        <dbReference type="ARBA" id="ARBA00022801"/>
    </source>
</evidence>
<dbReference type="InterPro" id="IPR033126">
    <property type="entry name" value="Glyco_hydro_9_Asp/Glu_AS"/>
</dbReference>
<gene>
    <name evidence="12" type="ORF">AXG93_3825s1060</name>
</gene>
<comment type="similarity">
    <text evidence="2 8 10">Belongs to the glycosyl hydrolase 9 (cellulase E) family.</text>
</comment>
<dbReference type="FunFam" id="1.50.10.10:FF:000020">
    <property type="entry name" value="Endoglucanase"/>
    <property type="match status" value="1"/>
</dbReference>
<evidence type="ECO:0000256" key="9">
    <source>
        <dbReference type="PROSITE-ProRule" id="PRU10060"/>
    </source>
</evidence>
<feature type="active site" evidence="8">
    <location>
        <position position="464"/>
    </location>
</feature>
<keyword evidence="3 8" id="KW-0378">Hydrolase</keyword>
<feature type="chain" id="PRO_5007948756" description="Endoglucanase" evidence="10">
    <location>
        <begin position="21"/>
        <end position="568"/>
    </location>
</feature>
<dbReference type="EC" id="3.2.1.4" evidence="10"/>
<feature type="active site" evidence="9">
    <location>
        <position position="515"/>
    </location>
</feature>
<keyword evidence="7 8" id="KW-0624">Polysaccharide degradation</keyword>
<evidence type="ECO:0000256" key="1">
    <source>
        <dbReference type="ARBA" id="ARBA00000966"/>
    </source>
</evidence>
<evidence type="ECO:0000256" key="5">
    <source>
        <dbReference type="ARBA" id="ARBA00023277"/>
    </source>
</evidence>
<evidence type="ECO:0000256" key="7">
    <source>
        <dbReference type="ARBA" id="ARBA00023326"/>
    </source>
</evidence>
<reference evidence="12" key="1">
    <citation type="submission" date="2016-03" db="EMBL/GenBank/DDBJ databases">
        <title>Mechanisms controlling the formation of the plant cell surface in tip-growing cells are functionally conserved among land plants.</title>
        <authorList>
            <person name="Honkanen S."/>
            <person name="Jones V.A."/>
            <person name="Morieri G."/>
            <person name="Champion C."/>
            <person name="Hetherington A.J."/>
            <person name="Kelly S."/>
            <person name="Saint-Marcoux D."/>
            <person name="Proust H."/>
            <person name="Prescott H."/>
            <person name="Dolan L."/>
        </authorList>
    </citation>
    <scope>NUCLEOTIDE SEQUENCE [LARGE SCALE GENOMIC DNA]</scope>
    <source>
        <tissue evidence="12">Whole gametophyte</tissue>
    </source>
</reference>
<keyword evidence="4 10" id="KW-0136">Cellulose degradation</keyword>
<evidence type="ECO:0000256" key="8">
    <source>
        <dbReference type="PROSITE-ProRule" id="PRU10059"/>
    </source>
</evidence>
<evidence type="ECO:0000256" key="4">
    <source>
        <dbReference type="ARBA" id="ARBA00023001"/>
    </source>
</evidence>
<dbReference type="Pfam" id="PF00759">
    <property type="entry name" value="Glyco_hydro_9"/>
    <property type="match status" value="1"/>
</dbReference>
<feature type="signal peptide" evidence="10">
    <location>
        <begin position="1"/>
        <end position="20"/>
    </location>
</feature>
<comment type="catalytic activity">
    <reaction evidence="1 10">
        <text>Endohydrolysis of (1-&gt;4)-beta-D-glucosidic linkages in cellulose, lichenin and cereal beta-D-glucans.</text>
        <dbReference type="EC" id="3.2.1.4"/>
    </reaction>
</comment>
<organism evidence="12 13">
    <name type="scientific">Marchantia polymorpha subsp. ruderalis</name>
    <dbReference type="NCBI Taxonomy" id="1480154"/>
    <lineage>
        <taxon>Eukaryota</taxon>
        <taxon>Viridiplantae</taxon>
        <taxon>Streptophyta</taxon>
        <taxon>Embryophyta</taxon>
        <taxon>Marchantiophyta</taxon>
        <taxon>Marchantiopsida</taxon>
        <taxon>Marchantiidae</taxon>
        <taxon>Marchantiales</taxon>
        <taxon>Marchantiaceae</taxon>
        <taxon>Marchantia</taxon>
    </lineage>
</organism>
<feature type="active site" evidence="9">
    <location>
        <position position="524"/>
    </location>
</feature>
<dbReference type="PANTHER" id="PTHR22298">
    <property type="entry name" value="ENDO-1,4-BETA-GLUCANASE"/>
    <property type="match status" value="1"/>
</dbReference>
<dbReference type="EMBL" id="LVLJ01001481">
    <property type="protein sequence ID" value="OAE29236.1"/>
    <property type="molecule type" value="Genomic_DNA"/>
</dbReference>
<feature type="domain" description="Glycoside hydrolase family 9" evidence="11">
    <location>
        <begin position="35"/>
        <end position="537"/>
    </location>
</feature>
<protein>
    <recommendedName>
        <fullName evidence="10">Endoglucanase</fullName>
        <ecNumber evidence="10">3.2.1.4</ecNumber>
    </recommendedName>
</protein>
<keyword evidence="6 8" id="KW-0326">Glycosidase</keyword>
<evidence type="ECO:0000313" key="13">
    <source>
        <dbReference type="Proteomes" id="UP000077202"/>
    </source>
</evidence>
<evidence type="ECO:0000259" key="11">
    <source>
        <dbReference type="Pfam" id="PF00759"/>
    </source>
</evidence>
<dbReference type="PROSITE" id="PS00592">
    <property type="entry name" value="GH9_2"/>
    <property type="match status" value="1"/>
</dbReference>
<dbReference type="Proteomes" id="UP000077202">
    <property type="component" value="Unassembled WGS sequence"/>
</dbReference>
<dbReference type="InterPro" id="IPR018221">
    <property type="entry name" value="Glyco_hydro_9_His_AS"/>
</dbReference>
<keyword evidence="13" id="KW-1185">Reference proteome</keyword>
<dbReference type="InterPro" id="IPR008928">
    <property type="entry name" value="6-hairpin_glycosidase_sf"/>
</dbReference>
<dbReference type="Gene3D" id="1.50.10.10">
    <property type="match status" value="2"/>
</dbReference>
<dbReference type="InterPro" id="IPR012341">
    <property type="entry name" value="6hp_glycosidase-like_sf"/>
</dbReference>
<dbReference type="SUPFAM" id="SSF48208">
    <property type="entry name" value="Six-hairpin glycosidases"/>
    <property type="match status" value="1"/>
</dbReference>
<evidence type="ECO:0000256" key="2">
    <source>
        <dbReference type="ARBA" id="ARBA00007072"/>
    </source>
</evidence>